<evidence type="ECO:0000313" key="9">
    <source>
        <dbReference type="Proteomes" id="UP001597549"/>
    </source>
</evidence>
<feature type="domain" description="SusD-like N-terminal" evidence="7">
    <location>
        <begin position="41"/>
        <end position="198"/>
    </location>
</feature>
<evidence type="ECO:0000256" key="2">
    <source>
        <dbReference type="ARBA" id="ARBA00006275"/>
    </source>
</evidence>
<keyword evidence="9" id="KW-1185">Reference proteome</keyword>
<sequence length="463" mass="50939">MKKIVLLFTVIFAFYSCEDSLDRLPNDSLVSDTAYRTVDDLELGLNGVFSAYTQRNIITFSSIFTDESKIGADNGGQQINLYNQVLDPAEGSAAAIWAGHYSAIARANRIIVAASTITPSAAEQARYDNIVGQCYALRALCHFDLLNHYTVDPRNLTSLAVPYVDRVLTAGIARNTVEEVRDGILDDLDTAQAKVSTTDTYFATGNFFDFLRAKVFLVTGDFPQALIKADAVIANVPLATVAQYPGIFTDANNAEIIFRRKRTVTETYMGGTWFFTGTGGAFMEMSNKMYDALVPNDVRTNVLFDPTSDVANNEHLINKYPGSSGVNYFNQEKVMRVSEMYLVKAEAQARLTSYGPAAQTIKLLRDNRFTSGNEPGLDVYTNMNEAATAILAERNLELGYEGHRYVDIKRLRNDTNVGIVRNALDCGGSVPCTIGVTDHRFTLPVPLNETGANTLMVQNPGYN</sequence>
<evidence type="ECO:0000256" key="5">
    <source>
        <dbReference type="ARBA" id="ARBA00023237"/>
    </source>
</evidence>
<dbReference type="InterPro" id="IPR012944">
    <property type="entry name" value="SusD_RagB_dom"/>
</dbReference>
<proteinExistence type="inferred from homology"/>
<name>A0ABW5ZCZ9_9FLAO</name>
<comment type="subcellular location">
    <subcellularLocation>
        <location evidence="1">Cell outer membrane</location>
    </subcellularLocation>
</comment>
<dbReference type="Gene3D" id="2.20.20.130">
    <property type="match status" value="1"/>
</dbReference>
<reference evidence="9" key="1">
    <citation type="journal article" date="2019" name="Int. J. Syst. Evol. Microbiol.">
        <title>The Global Catalogue of Microorganisms (GCM) 10K type strain sequencing project: providing services to taxonomists for standard genome sequencing and annotation.</title>
        <authorList>
            <consortium name="The Broad Institute Genomics Platform"/>
            <consortium name="The Broad Institute Genome Sequencing Center for Infectious Disease"/>
            <person name="Wu L."/>
            <person name="Ma J."/>
        </authorList>
    </citation>
    <scope>NUCLEOTIDE SEQUENCE [LARGE SCALE GENOMIC DNA]</scope>
    <source>
        <strain evidence="9">KCTC 52644</strain>
    </source>
</reference>
<comment type="similarity">
    <text evidence="2">Belongs to the SusD family.</text>
</comment>
<protein>
    <submittedName>
        <fullName evidence="8">RagB/SusD family nutrient uptake outer membrane protein</fullName>
    </submittedName>
</protein>
<keyword evidence="5" id="KW-0998">Cell outer membrane</keyword>
<dbReference type="EMBL" id="JBHUOL010000022">
    <property type="protein sequence ID" value="MFD2910073.1"/>
    <property type="molecule type" value="Genomic_DNA"/>
</dbReference>
<accession>A0ABW5ZCZ9</accession>
<keyword evidence="4" id="KW-0472">Membrane</keyword>
<keyword evidence="3" id="KW-0732">Signal</keyword>
<dbReference type="InterPro" id="IPR033985">
    <property type="entry name" value="SusD-like_N"/>
</dbReference>
<organism evidence="8 9">
    <name type="scientific">Flavobacterium ardleyense</name>
    <dbReference type="NCBI Taxonomy" id="2038737"/>
    <lineage>
        <taxon>Bacteria</taxon>
        <taxon>Pseudomonadati</taxon>
        <taxon>Bacteroidota</taxon>
        <taxon>Flavobacteriia</taxon>
        <taxon>Flavobacteriales</taxon>
        <taxon>Flavobacteriaceae</taxon>
        <taxon>Flavobacterium</taxon>
    </lineage>
</organism>
<comment type="caution">
    <text evidence="8">The sequence shown here is derived from an EMBL/GenBank/DDBJ whole genome shotgun (WGS) entry which is preliminary data.</text>
</comment>
<dbReference type="PROSITE" id="PS51257">
    <property type="entry name" value="PROKAR_LIPOPROTEIN"/>
    <property type="match status" value="1"/>
</dbReference>
<dbReference type="RefSeq" id="WP_379809198.1">
    <property type="nucleotide sequence ID" value="NZ_JBHUOL010000022.1"/>
</dbReference>
<gene>
    <name evidence="8" type="ORF">ACFSX9_15170</name>
</gene>
<evidence type="ECO:0000256" key="1">
    <source>
        <dbReference type="ARBA" id="ARBA00004442"/>
    </source>
</evidence>
<feature type="domain" description="RagB/SusD" evidence="6">
    <location>
        <begin position="267"/>
        <end position="462"/>
    </location>
</feature>
<evidence type="ECO:0000259" key="7">
    <source>
        <dbReference type="Pfam" id="PF14322"/>
    </source>
</evidence>
<dbReference type="Pfam" id="PF14322">
    <property type="entry name" value="SusD-like_3"/>
    <property type="match status" value="1"/>
</dbReference>
<dbReference type="InterPro" id="IPR011990">
    <property type="entry name" value="TPR-like_helical_dom_sf"/>
</dbReference>
<dbReference type="Gene3D" id="1.25.40.390">
    <property type="match status" value="1"/>
</dbReference>
<evidence type="ECO:0000256" key="3">
    <source>
        <dbReference type="ARBA" id="ARBA00022729"/>
    </source>
</evidence>
<dbReference type="Proteomes" id="UP001597549">
    <property type="component" value="Unassembled WGS sequence"/>
</dbReference>
<dbReference type="SUPFAM" id="SSF48452">
    <property type="entry name" value="TPR-like"/>
    <property type="match status" value="1"/>
</dbReference>
<dbReference type="Gene3D" id="1.25.40.900">
    <property type="match status" value="1"/>
</dbReference>
<dbReference type="Pfam" id="PF07980">
    <property type="entry name" value="SusD_RagB"/>
    <property type="match status" value="1"/>
</dbReference>
<evidence type="ECO:0000256" key="4">
    <source>
        <dbReference type="ARBA" id="ARBA00023136"/>
    </source>
</evidence>
<evidence type="ECO:0000259" key="6">
    <source>
        <dbReference type="Pfam" id="PF07980"/>
    </source>
</evidence>
<evidence type="ECO:0000313" key="8">
    <source>
        <dbReference type="EMBL" id="MFD2910073.1"/>
    </source>
</evidence>